<dbReference type="PaxDb" id="265311-Mfl512"/>
<organism evidence="1 2">
    <name type="scientific">Mesoplasma florum (strain ATCC 33453 / NBRC 100688 / NCTC 11704 / L1)</name>
    <name type="common">Acholeplasma florum</name>
    <dbReference type="NCBI Taxonomy" id="265311"/>
    <lineage>
        <taxon>Bacteria</taxon>
        <taxon>Bacillati</taxon>
        <taxon>Mycoplasmatota</taxon>
        <taxon>Mollicutes</taxon>
        <taxon>Entomoplasmatales</taxon>
        <taxon>Entomoplasmataceae</taxon>
        <taxon>Mesoplasma</taxon>
    </lineage>
</organism>
<dbReference type="Proteomes" id="UP000006647">
    <property type="component" value="Chromosome"/>
</dbReference>
<evidence type="ECO:0000313" key="1">
    <source>
        <dbReference type="EMBL" id="AAT75870.1"/>
    </source>
</evidence>
<dbReference type="HOGENOM" id="CLU_2538637_0_0_14"/>
<accession>Q6F0V3</accession>
<reference evidence="1 2" key="1">
    <citation type="submission" date="2004-06" db="EMBL/GenBank/DDBJ databases">
        <authorList>
            <person name="Birren B.W."/>
            <person name="Stange-Thomann N."/>
            <person name="Hafez N."/>
            <person name="DeCaprio D."/>
            <person name="Fisher S."/>
            <person name="Butler J."/>
            <person name="Elkins T."/>
            <person name="Kodira C.D."/>
            <person name="Major J."/>
            <person name="Wang S."/>
            <person name="Nicol R."/>
            <person name="Nusbaum C."/>
        </authorList>
    </citation>
    <scope>NUCLEOTIDE SEQUENCE [LARGE SCALE GENOMIC DNA]</scope>
    <source>
        <strain evidence="2">ATCC 33453 / NBRC 100688 / NCTC 11704 / L1</strain>
    </source>
</reference>
<evidence type="ECO:0000313" key="2">
    <source>
        <dbReference type="Proteomes" id="UP000006647"/>
    </source>
</evidence>
<sequence length="83" mass="9983">MSLYDKIEVVINKTSYLRERLSVSKIVSKIWVWLNATSNHSRIRYCCEFEISLNCNKFIAYLLLKQLNKFYINYLKNGKNVWI</sequence>
<protein>
    <submittedName>
        <fullName evidence="1">Uncharacterized protein</fullName>
    </submittedName>
</protein>
<dbReference type="STRING" id="265311.Mfl512"/>
<dbReference type="EMBL" id="AE017263">
    <property type="protein sequence ID" value="AAT75870.1"/>
    <property type="molecule type" value="Genomic_DNA"/>
</dbReference>
<dbReference type="KEGG" id="mfl:Mfl512"/>
<dbReference type="AlphaFoldDB" id="Q6F0V3"/>
<keyword evidence="2" id="KW-1185">Reference proteome</keyword>
<dbReference type="EnsemblBacteria" id="AAT75870">
    <property type="protein sequence ID" value="AAT75870"/>
    <property type="gene ID" value="Mfl512"/>
</dbReference>
<proteinExistence type="predicted"/>
<name>Q6F0V3_MESFL</name>
<gene>
    <name evidence="1" type="ordered locus">Mfl512</name>
</gene>